<dbReference type="InterPro" id="IPR029058">
    <property type="entry name" value="AB_hydrolase_fold"/>
</dbReference>
<organism evidence="2 3">
    <name type="scientific">Arenibacter antarcticus</name>
    <dbReference type="NCBI Taxonomy" id="2040469"/>
    <lineage>
        <taxon>Bacteria</taxon>
        <taxon>Pseudomonadati</taxon>
        <taxon>Bacteroidota</taxon>
        <taxon>Flavobacteriia</taxon>
        <taxon>Flavobacteriales</taxon>
        <taxon>Flavobacteriaceae</taxon>
        <taxon>Arenibacter</taxon>
    </lineage>
</organism>
<keyword evidence="3" id="KW-1185">Reference proteome</keyword>
<evidence type="ECO:0000259" key="1">
    <source>
        <dbReference type="Pfam" id="PF08840"/>
    </source>
</evidence>
<keyword evidence="2" id="KW-0378">Hydrolase</keyword>
<sequence>MRKSKKYIISIGITALLVVGYLIADNILFNGMKPKPINENGFQANYFAKENTINKTAVILIGGGQWGDYWAQQFANNEMVGLSFPYTGKEGLPRLPEEIELEYFENGINWLKKQPEVDPNKIVVMGASRNAELALVIASTFPESISGVAAYSPSAVSWSNTVLPYNSNELKSSWKYRGIDIPYVPMKKISGNESNKIKLINYWINGLAKTDFMKQATIKVEKINGPIILFSGNDDMVWPSSIMADMIEKRLEDTNFEHSFQNIKYDNAGHLISNNPDDNSSYRTGIININGKDYEYEFGGNDNGDFKAKQDAKMKLMEFIKKI</sequence>
<dbReference type="PANTHER" id="PTHR10824:SF36">
    <property type="entry name" value="ACYL-COA THIOESTERASE 17-RELATED"/>
    <property type="match status" value="1"/>
</dbReference>
<evidence type="ECO:0000313" key="3">
    <source>
        <dbReference type="Proteomes" id="UP001597532"/>
    </source>
</evidence>
<name>A0ABW5VJH4_9FLAO</name>
<evidence type="ECO:0000313" key="2">
    <source>
        <dbReference type="EMBL" id="MFD2790475.1"/>
    </source>
</evidence>
<dbReference type="PIRSF" id="PIRSF016521">
    <property type="entry name" value="Acyl-CoA_hydro"/>
    <property type="match status" value="1"/>
</dbReference>
<reference evidence="3" key="1">
    <citation type="journal article" date="2019" name="Int. J. Syst. Evol. Microbiol.">
        <title>The Global Catalogue of Microorganisms (GCM) 10K type strain sequencing project: providing services to taxonomists for standard genome sequencing and annotation.</title>
        <authorList>
            <consortium name="The Broad Institute Genomics Platform"/>
            <consortium name="The Broad Institute Genome Sequencing Center for Infectious Disease"/>
            <person name="Wu L."/>
            <person name="Ma J."/>
        </authorList>
    </citation>
    <scope>NUCLEOTIDE SEQUENCE [LARGE SCALE GENOMIC DNA]</scope>
    <source>
        <strain evidence="3">KCTC 52924</strain>
    </source>
</reference>
<accession>A0ABW5VJH4</accession>
<comment type="caution">
    <text evidence="2">The sequence shown here is derived from an EMBL/GenBank/DDBJ whole genome shotgun (WGS) entry which is preliminary data.</text>
</comment>
<dbReference type="PANTHER" id="PTHR10824">
    <property type="entry name" value="ACYL-COENZYME A THIOESTERASE-RELATED"/>
    <property type="match status" value="1"/>
</dbReference>
<dbReference type="InterPro" id="IPR016662">
    <property type="entry name" value="Acyl-CoA_thioEstase_long-chain"/>
</dbReference>
<protein>
    <submittedName>
        <fullName evidence="2">Acyl-CoA thioester hydrolase/BAAT C-terminal domain-containing protein</fullName>
    </submittedName>
</protein>
<dbReference type="GO" id="GO:0016787">
    <property type="term" value="F:hydrolase activity"/>
    <property type="evidence" value="ECO:0007669"/>
    <property type="project" value="UniProtKB-KW"/>
</dbReference>
<proteinExistence type="predicted"/>
<gene>
    <name evidence="2" type="ORF">ACFS1K_11945</name>
</gene>
<dbReference type="EMBL" id="JBHUOK010000030">
    <property type="protein sequence ID" value="MFD2790475.1"/>
    <property type="molecule type" value="Genomic_DNA"/>
</dbReference>
<dbReference type="RefSeq" id="WP_251805519.1">
    <property type="nucleotide sequence ID" value="NZ_CP166679.1"/>
</dbReference>
<feature type="domain" description="BAAT/Acyl-CoA thioester hydrolase C-terminal" evidence="1">
    <location>
        <begin position="99"/>
        <end position="322"/>
    </location>
</feature>
<dbReference type="Gene3D" id="3.40.50.1820">
    <property type="entry name" value="alpha/beta hydrolase"/>
    <property type="match status" value="1"/>
</dbReference>
<dbReference type="InterPro" id="IPR014940">
    <property type="entry name" value="BAAT_C"/>
</dbReference>
<dbReference type="Pfam" id="PF08840">
    <property type="entry name" value="BAAT_C"/>
    <property type="match status" value="1"/>
</dbReference>
<dbReference type="SUPFAM" id="SSF53474">
    <property type="entry name" value="alpha/beta-Hydrolases"/>
    <property type="match status" value="1"/>
</dbReference>
<dbReference type="Proteomes" id="UP001597532">
    <property type="component" value="Unassembled WGS sequence"/>
</dbReference>